<dbReference type="Proteomes" id="UP000000647">
    <property type="component" value="Chromosome"/>
</dbReference>
<dbReference type="InterPro" id="IPR036217">
    <property type="entry name" value="MethylDNA_cys_MeTrfase_DNAb"/>
</dbReference>
<name>A1WXE5_HALHL</name>
<gene>
    <name evidence="8" type="ordered locus">Hhal_1593</name>
</gene>
<keyword evidence="4" id="KW-0227">DNA damage</keyword>
<evidence type="ECO:0000313" key="8">
    <source>
        <dbReference type="EMBL" id="ABM62357.1"/>
    </source>
</evidence>
<dbReference type="HOGENOM" id="CLU_000445_52_2_6"/>
<evidence type="ECO:0000256" key="4">
    <source>
        <dbReference type="ARBA" id="ARBA00022763"/>
    </source>
</evidence>
<dbReference type="KEGG" id="hha:Hhal_1593"/>
<dbReference type="eggNOG" id="COG0350">
    <property type="taxonomic scope" value="Bacteria"/>
</dbReference>
<feature type="domain" description="Methylated-DNA-[protein]-cysteine S-methyltransferase DNA binding" evidence="7">
    <location>
        <begin position="77"/>
        <end position="158"/>
    </location>
</feature>
<dbReference type="PANTHER" id="PTHR10815:SF13">
    <property type="entry name" value="METHYLATED-DNA--PROTEIN-CYSTEINE METHYLTRANSFERASE"/>
    <property type="match status" value="1"/>
</dbReference>
<evidence type="ECO:0000256" key="1">
    <source>
        <dbReference type="ARBA" id="ARBA00001286"/>
    </source>
</evidence>
<dbReference type="AlphaFoldDB" id="A1WXE5"/>
<reference evidence="8 9" key="2">
    <citation type="journal article" date="2013" name="Stand. Genomic Sci.">
        <title>Complete genome sequence of Halorhodospira halophila SL1.</title>
        <authorList>
            <person name="Challacombe J.F."/>
            <person name="Majid S."/>
            <person name="Deole R."/>
            <person name="Brettin T.S."/>
            <person name="Bruce D."/>
            <person name="Delano S.F."/>
            <person name="Detter J.C."/>
            <person name="Gleasner C.D."/>
            <person name="Han C.S."/>
            <person name="Misra M."/>
            <person name="Reitenga K.G."/>
            <person name="Mikhailova N."/>
            <person name="Woyke T."/>
            <person name="Pitluck S."/>
            <person name="Nolan M."/>
            <person name="Land M.L."/>
            <person name="Saunders E."/>
            <person name="Tapia R."/>
            <person name="Lapidus A."/>
            <person name="Ivanova N."/>
            <person name="Hoff W.D."/>
        </authorList>
    </citation>
    <scope>NUCLEOTIDE SEQUENCE [LARGE SCALE GENOMIC DNA]</scope>
    <source>
        <strain evidence="9">DSM 244 / SL1</strain>
    </source>
</reference>
<evidence type="ECO:0000256" key="2">
    <source>
        <dbReference type="ARBA" id="ARBA00022603"/>
    </source>
</evidence>
<reference evidence="9" key="1">
    <citation type="submission" date="2006-12" db="EMBL/GenBank/DDBJ databases">
        <title>Complete sequence of Halorhodospira halophila SL1.</title>
        <authorList>
            <consortium name="US DOE Joint Genome Institute"/>
            <person name="Copeland A."/>
            <person name="Lucas S."/>
            <person name="Lapidus A."/>
            <person name="Barry K."/>
            <person name="Detter J.C."/>
            <person name="Glavina del Rio T."/>
            <person name="Hammon N."/>
            <person name="Israni S."/>
            <person name="Dalin E."/>
            <person name="Tice H."/>
            <person name="Pitluck S."/>
            <person name="Saunders E."/>
            <person name="Brettin T."/>
            <person name="Bruce D."/>
            <person name="Han C."/>
            <person name="Tapia R."/>
            <person name="Schmutz J."/>
            <person name="Larimer F."/>
            <person name="Land M."/>
            <person name="Hauser L."/>
            <person name="Kyrpides N."/>
            <person name="Mikhailova N."/>
            <person name="Hoff W."/>
            <person name="Richardson P."/>
        </authorList>
    </citation>
    <scope>NUCLEOTIDE SEQUENCE [LARGE SCALE GENOMIC DNA]</scope>
    <source>
        <strain evidence="9">DSM 244 / SL1</strain>
    </source>
</reference>
<dbReference type="CDD" id="cd06445">
    <property type="entry name" value="ATase"/>
    <property type="match status" value="1"/>
</dbReference>
<dbReference type="PANTHER" id="PTHR10815">
    <property type="entry name" value="METHYLATED-DNA--PROTEIN-CYSTEINE METHYLTRANSFERASE"/>
    <property type="match status" value="1"/>
</dbReference>
<keyword evidence="2 8" id="KW-0489">Methyltransferase</keyword>
<dbReference type="STRING" id="349124.Hhal_1593"/>
<dbReference type="Gene3D" id="1.10.10.10">
    <property type="entry name" value="Winged helix-like DNA-binding domain superfamily/Winged helix DNA-binding domain"/>
    <property type="match status" value="1"/>
</dbReference>
<dbReference type="GO" id="GO:0003908">
    <property type="term" value="F:methylated-DNA-[protein]-cysteine S-methyltransferase activity"/>
    <property type="evidence" value="ECO:0007669"/>
    <property type="project" value="UniProtKB-EC"/>
</dbReference>
<dbReference type="InterPro" id="IPR014048">
    <property type="entry name" value="MethylDNA_cys_MeTrfase_DNA-bd"/>
</dbReference>
<dbReference type="NCBIfam" id="TIGR00589">
    <property type="entry name" value="ogt"/>
    <property type="match status" value="1"/>
</dbReference>
<comment type="catalytic activity">
    <reaction evidence="1">
        <text>a 4-O-methyl-thymidine in DNA + L-cysteinyl-[protein] = a thymidine in DNA + S-methyl-L-cysteinyl-[protein]</text>
        <dbReference type="Rhea" id="RHEA:53428"/>
        <dbReference type="Rhea" id="RHEA-COMP:10131"/>
        <dbReference type="Rhea" id="RHEA-COMP:10132"/>
        <dbReference type="Rhea" id="RHEA-COMP:13555"/>
        <dbReference type="Rhea" id="RHEA-COMP:13556"/>
        <dbReference type="ChEBI" id="CHEBI:29950"/>
        <dbReference type="ChEBI" id="CHEBI:82612"/>
        <dbReference type="ChEBI" id="CHEBI:137386"/>
        <dbReference type="ChEBI" id="CHEBI:137387"/>
        <dbReference type="EC" id="2.1.1.63"/>
    </reaction>
</comment>
<keyword evidence="9" id="KW-1185">Reference proteome</keyword>
<sequence length="159" mass="16573">MGGDSAPHGVARLAGVFLGVSLDGEGCVARIRISLRLPTAASGPADRQVHDVVRCLEAWERDPLAPARLPRAPAASPFQARLREALLALEPGQTVSYGELARHLGTSPRAVGAGCRANPLPLLVPCHRVVGSRGAGGYAGTAGGSLTRFKAWLLAQEQR</sequence>
<dbReference type="InterPro" id="IPR036388">
    <property type="entry name" value="WH-like_DNA-bd_sf"/>
</dbReference>
<organism evidence="8 9">
    <name type="scientific">Halorhodospira halophila (strain DSM 244 / SL1)</name>
    <name type="common">Ectothiorhodospira halophila (strain DSM 244 / SL1)</name>
    <dbReference type="NCBI Taxonomy" id="349124"/>
    <lineage>
        <taxon>Bacteria</taxon>
        <taxon>Pseudomonadati</taxon>
        <taxon>Pseudomonadota</taxon>
        <taxon>Gammaproteobacteria</taxon>
        <taxon>Chromatiales</taxon>
        <taxon>Ectothiorhodospiraceae</taxon>
        <taxon>Halorhodospira</taxon>
    </lineage>
</organism>
<evidence type="ECO:0000313" key="9">
    <source>
        <dbReference type="Proteomes" id="UP000000647"/>
    </source>
</evidence>
<dbReference type="GO" id="GO:0006281">
    <property type="term" value="P:DNA repair"/>
    <property type="evidence" value="ECO:0007669"/>
    <property type="project" value="UniProtKB-KW"/>
</dbReference>
<evidence type="ECO:0000259" key="7">
    <source>
        <dbReference type="Pfam" id="PF01035"/>
    </source>
</evidence>
<dbReference type="PROSITE" id="PS00374">
    <property type="entry name" value="MGMT"/>
    <property type="match status" value="1"/>
</dbReference>
<evidence type="ECO:0000256" key="6">
    <source>
        <dbReference type="ARBA" id="ARBA00049348"/>
    </source>
</evidence>
<evidence type="ECO:0000256" key="5">
    <source>
        <dbReference type="ARBA" id="ARBA00023204"/>
    </source>
</evidence>
<evidence type="ECO:0000256" key="3">
    <source>
        <dbReference type="ARBA" id="ARBA00022679"/>
    </source>
</evidence>
<accession>A1WXE5</accession>
<dbReference type="InterPro" id="IPR001497">
    <property type="entry name" value="MethylDNA_cys_MeTrfase_AS"/>
</dbReference>
<dbReference type="EMBL" id="CP000544">
    <property type="protein sequence ID" value="ABM62357.1"/>
    <property type="molecule type" value="Genomic_DNA"/>
</dbReference>
<keyword evidence="5" id="KW-0234">DNA repair</keyword>
<dbReference type="SUPFAM" id="SSF46767">
    <property type="entry name" value="Methylated DNA-protein cysteine methyltransferase, C-terminal domain"/>
    <property type="match status" value="1"/>
</dbReference>
<dbReference type="GO" id="GO:0032259">
    <property type="term" value="P:methylation"/>
    <property type="evidence" value="ECO:0007669"/>
    <property type="project" value="UniProtKB-KW"/>
</dbReference>
<protein>
    <submittedName>
        <fullName evidence="8">Methylated-DNA--protein-cysteine methyltransferase</fullName>
    </submittedName>
</protein>
<dbReference type="Pfam" id="PF01035">
    <property type="entry name" value="DNA_binding_1"/>
    <property type="match status" value="1"/>
</dbReference>
<comment type="catalytic activity">
    <reaction evidence="6">
        <text>a 6-O-methyl-2'-deoxyguanosine in DNA + L-cysteinyl-[protein] = S-methyl-L-cysteinyl-[protein] + a 2'-deoxyguanosine in DNA</text>
        <dbReference type="Rhea" id="RHEA:24000"/>
        <dbReference type="Rhea" id="RHEA-COMP:10131"/>
        <dbReference type="Rhea" id="RHEA-COMP:10132"/>
        <dbReference type="Rhea" id="RHEA-COMP:11367"/>
        <dbReference type="Rhea" id="RHEA-COMP:11368"/>
        <dbReference type="ChEBI" id="CHEBI:29950"/>
        <dbReference type="ChEBI" id="CHEBI:82612"/>
        <dbReference type="ChEBI" id="CHEBI:85445"/>
        <dbReference type="ChEBI" id="CHEBI:85448"/>
        <dbReference type="EC" id="2.1.1.63"/>
    </reaction>
</comment>
<dbReference type="RefSeq" id="WP_011814379.1">
    <property type="nucleotide sequence ID" value="NC_008789.1"/>
</dbReference>
<keyword evidence="3 8" id="KW-0808">Transferase</keyword>
<proteinExistence type="predicted"/>